<dbReference type="KEGG" id="salg:BS332_05345"/>
<dbReference type="RefSeq" id="WP_025010091.1">
    <property type="nucleotide sequence ID" value="NZ_AP024609.1"/>
</dbReference>
<dbReference type="PIRSF" id="PIRSF000090">
    <property type="entry name" value="Beta-ETF"/>
    <property type="match status" value="1"/>
</dbReference>
<evidence type="ECO:0000256" key="1">
    <source>
        <dbReference type="ARBA" id="ARBA00007557"/>
    </source>
</evidence>
<accession>A0A379ZW51</accession>
<dbReference type="SMART" id="SM00893">
    <property type="entry name" value="ETF"/>
    <property type="match status" value="1"/>
</dbReference>
<dbReference type="NCBIfam" id="NF002888">
    <property type="entry name" value="PRK03359.1"/>
    <property type="match status" value="1"/>
</dbReference>
<reference evidence="5" key="2">
    <citation type="submission" date="2021-05" db="EMBL/GenBank/DDBJ databases">
        <title>Molecular characterization for Shewanella algae harboring chromosomal blaOXA-55-like strains isolated from clinical and environment sample.</title>
        <authorList>
            <person name="Ohama Y."/>
            <person name="Aoki K."/>
            <person name="Harada S."/>
            <person name="Moriya K."/>
            <person name="Ishii Y."/>
            <person name="Tateda K."/>
        </authorList>
    </citation>
    <scope>NUCLEOTIDE SEQUENCE</scope>
    <source>
        <strain evidence="5">TUM17379</strain>
    </source>
</reference>
<dbReference type="PANTHER" id="PTHR21294">
    <property type="entry name" value="ELECTRON TRANSFER FLAVOPROTEIN BETA-SUBUNIT"/>
    <property type="match status" value="1"/>
</dbReference>
<accession>A0A3G4UVN2</accession>
<reference evidence="6 7" key="1">
    <citation type="submission" date="2018-06" db="EMBL/GenBank/DDBJ databases">
        <authorList>
            <consortium name="Pathogen Informatics"/>
            <person name="Doyle S."/>
        </authorList>
    </citation>
    <scope>NUCLEOTIDE SEQUENCE [LARGE SCALE GENOMIC DNA]</scope>
    <source>
        <strain evidence="6 7">NCTC10738</strain>
    </source>
</reference>
<dbReference type="EMBL" id="UGYO01000001">
    <property type="protein sequence ID" value="SUI69257.1"/>
    <property type="molecule type" value="Genomic_DNA"/>
</dbReference>
<dbReference type="GeneID" id="93811038"/>
<dbReference type="EMBL" id="AP024613">
    <property type="protein sequence ID" value="BCV46903.1"/>
    <property type="molecule type" value="Genomic_DNA"/>
</dbReference>
<dbReference type="InterPro" id="IPR012255">
    <property type="entry name" value="ETF_b"/>
</dbReference>
<dbReference type="PANTHER" id="PTHR21294:SF17">
    <property type="entry name" value="PROTEIN FIXA"/>
    <property type="match status" value="1"/>
</dbReference>
<feature type="domain" description="Electron transfer flavoprotein alpha/beta-subunit N-terminal" evidence="4">
    <location>
        <begin position="21"/>
        <end position="214"/>
    </location>
</feature>
<dbReference type="PROSITE" id="PS01065">
    <property type="entry name" value="ETF_BETA"/>
    <property type="match status" value="1"/>
</dbReference>
<evidence type="ECO:0000259" key="4">
    <source>
        <dbReference type="SMART" id="SM00893"/>
    </source>
</evidence>
<dbReference type="Proteomes" id="UP000825078">
    <property type="component" value="Chromosome"/>
</dbReference>
<dbReference type="InterPro" id="IPR014729">
    <property type="entry name" value="Rossmann-like_a/b/a_fold"/>
</dbReference>
<dbReference type="SUPFAM" id="SSF52402">
    <property type="entry name" value="Adenine nucleotide alpha hydrolases-like"/>
    <property type="match status" value="1"/>
</dbReference>
<dbReference type="Proteomes" id="UP000254069">
    <property type="component" value="Unassembled WGS sequence"/>
</dbReference>
<sequence>MKIIACYKLVPEEQDIKVIPNLPVDTSNVNKKIGQFDLCAVEAAVQIKATQSDCSITALSIGADALAAPKACKDILSRGPDALTLVCDPKLEQALPHQTARVLAAAAKQEGFELILCGDGSGDLYAQQVGLLLGELLQVPCINGVSKILEVANGMVRVERELDDEVEELELSLPAVLAVSADINEPQIPSMKAILAAGKKPVNKLAYAELALEEIPQLVELVSITAPEQKARKQIIIEGDDEGQVAEFVGHIGNVLN</sequence>
<protein>
    <recommendedName>
        <fullName evidence="3">Protein FixA</fullName>
    </recommendedName>
</protein>
<dbReference type="Gene3D" id="3.40.50.620">
    <property type="entry name" value="HUPs"/>
    <property type="match status" value="1"/>
</dbReference>
<dbReference type="GO" id="GO:0009055">
    <property type="term" value="F:electron transfer activity"/>
    <property type="evidence" value="ECO:0007669"/>
    <property type="project" value="InterPro"/>
</dbReference>
<evidence type="ECO:0000313" key="5">
    <source>
        <dbReference type="EMBL" id="BCV46903.1"/>
    </source>
</evidence>
<dbReference type="InterPro" id="IPR014730">
    <property type="entry name" value="ETF_a/b_N"/>
</dbReference>
<dbReference type="Pfam" id="PF01012">
    <property type="entry name" value="ETF"/>
    <property type="match status" value="1"/>
</dbReference>
<evidence type="ECO:0000313" key="7">
    <source>
        <dbReference type="Proteomes" id="UP000254069"/>
    </source>
</evidence>
<gene>
    <name evidence="6" type="primary">etfB_2</name>
    <name evidence="5" type="synonym">fixA</name>
    <name evidence="6" type="ORF">NCTC10738_02046</name>
    <name evidence="5" type="ORF">TUM17379_39210</name>
</gene>
<dbReference type="AlphaFoldDB" id="A0A379ZW51"/>
<organism evidence="6 7">
    <name type="scientific">Shewanella algae</name>
    <dbReference type="NCBI Taxonomy" id="38313"/>
    <lineage>
        <taxon>Bacteria</taxon>
        <taxon>Pseudomonadati</taxon>
        <taxon>Pseudomonadota</taxon>
        <taxon>Gammaproteobacteria</taxon>
        <taxon>Alteromonadales</taxon>
        <taxon>Shewanellaceae</taxon>
        <taxon>Shewanella</taxon>
    </lineage>
</organism>
<proteinExistence type="inferred from homology"/>
<evidence type="ECO:0000256" key="3">
    <source>
        <dbReference type="ARBA" id="ARBA00040635"/>
    </source>
</evidence>
<keyword evidence="2" id="KW-0249">Electron transport</keyword>
<evidence type="ECO:0000256" key="2">
    <source>
        <dbReference type="ARBA" id="ARBA00022982"/>
    </source>
</evidence>
<keyword evidence="7" id="KW-1185">Reference proteome</keyword>
<dbReference type="InterPro" id="IPR000049">
    <property type="entry name" value="ET-Flavoprotein_bsu_CS"/>
</dbReference>
<name>A0A379ZW51_9GAMM</name>
<keyword evidence="2" id="KW-0813">Transport</keyword>
<evidence type="ECO:0000313" key="6">
    <source>
        <dbReference type="EMBL" id="SUI69257.1"/>
    </source>
</evidence>
<comment type="similarity">
    <text evidence="1">Belongs to the ETF beta-subunit/FixA family.</text>
</comment>